<dbReference type="SUPFAM" id="SSF51445">
    <property type="entry name" value="(Trans)glycosidases"/>
    <property type="match status" value="1"/>
</dbReference>
<gene>
    <name evidence="5" type="ORF">MOO46_05600</name>
</gene>
<dbReference type="RefSeq" id="WP_249510706.1">
    <property type="nucleotide sequence ID" value="NZ_CP093362.1"/>
</dbReference>
<dbReference type="InterPro" id="IPR025987">
    <property type="entry name" value="GW_dom"/>
</dbReference>
<evidence type="ECO:0000313" key="6">
    <source>
        <dbReference type="Proteomes" id="UP000831859"/>
    </source>
</evidence>
<proteinExistence type="inferred from homology"/>
<dbReference type="InterPro" id="IPR002053">
    <property type="entry name" value="Glyco_hydro_25"/>
</dbReference>
<feature type="domain" description="GW" evidence="4">
    <location>
        <begin position="246"/>
        <end position="309"/>
    </location>
</feature>
<comment type="similarity">
    <text evidence="1">Belongs to the glycosyl hydrolase 25 family.</text>
</comment>
<accession>A0ABY4PGM0</accession>
<sequence>MRFYRFKYLIMSLAVIFISFLCINLSANADQKNVYDLSEWQGNFTSAQVQQLKNEVPFVILRVQYGSEYSDRTFQHNKNLLDQYHVPYGVYSFSQYESVSDAKNEARVLYNRAPNAKFYVNDYEDQTVKSGDTNDATLAWLNELRSLVGNKKILFYSYQNFMLNYAAEAISSYDGYWLAAYQSNEPERENVLWQYTDHYYSPALGKYIDSSLLTSKKSSWFIGNPTVVLHTKYYRDNQTLMTKSSFNEDFYNHVVSDNKYMNYLKITSRGSNNRAKTVTTDCKAVVGGKVFYRCYYEGKYLGWISSDALGPHISYSKANGTKNVKSNPSNNFYNHVMNSHFKNINMTARGSEYANKKLTVTQKAKKNGWKSYYYKCYYKGKYLGWFYQGSFK</sequence>
<evidence type="ECO:0000256" key="2">
    <source>
        <dbReference type="ARBA" id="ARBA00022729"/>
    </source>
</evidence>
<feature type="signal peptide" evidence="3">
    <location>
        <begin position="1"/>
        <end position="29"/>
    </location>
</feature>
<keyword evidence="6" id="KW-1185">Reference proteome</keyword>
<dbReference type="PROSITE" id="PS51904">
    <property type="entry name" value="GLYCOSYL_HYDROL_F25_2"/>
    <property type="match status" value="1"/>
</dbReference>
<dbReference type="Gene3D" id="2.30.30.170">
    <property type="match status" value="2"/>
</dbReference>
<feature type="chain" id="PRO_5046132426" evidence="3">
    <location>
        <begin position="30"/>
        <end position="392"/>
    </location>
</feature>
<dbReference type="SUPFAM" id="SSF82057">
    <property type="entry name" value="Prokaryotic SH3-related domain"/>
    <property type="match status" value="2"/>
</dbReference>
<evidence type="ECO:0000256" key="3">
    <source>
        <dbReference type="SAM" id="SignalP"/>
    </source>
</evidence>
<dbReference type="InterPro" id="IPR017853">
    <property type="entry name" value="GH"/>
</dbReference>
<dbReference type="PANTHER" id="PTHR34135:SF1">
    <property type="entry name" value="GLYCOSYL HYDROLASE FAMILY 25"/>
    <property type="match status" value="1"/>
</dbReference>
<dbReference type="Pfam" id="PF01183">
    <property type="entry name" value="Glyco_hydro_25"/>
    <property type="match status" value="1"/>
</dbReference>
<name>A0ABY4PGM0_9LACO</name>
<dbReference type="Proteomes" id="UP000831859">
    <property type="component" value="Chromosome"/>
</dbReference>
<dbReference type="PANTHER" id="PTHR34135">
    <property type="entry name" value="LYSOZYME"/>
    <property type="match status" value="1"/>
</dbReference>
<evidence type="ECO:0000256" key="1">
    <source>
        <dbReference type="ARBA" id="ARBA00010646"/>
    </source>
</evidence>
<dbReference type="Gene3D" id="3.20.20.80">
    <property type="entry name" value="Glycosidases"/>
    <property type="match status" value="1"/>
</dbReference>
<dbReference type="Pfam" id="PF13457">
    <property type="entry name" value="GW"/>
    <property type="match status" value="2"/>
</dbReference>
<evidence type="ECO:0000259" key="4">
    <source>
        <dbReference type="Pfam" id="PF13457"/>
    </source>
</evidence>
<dbReference type="EMBL" id="CP093362">
    <property type="protein sequence ID" value="UQS84722.1"/>
    <property type="molecule type" value="Genomic_DNA"/>
</dbReference>
<protein>
    <submittedName>
        <fullName evidence="5">GW dipeptide domain-containing protein</fullName>
    </submittedName>
</protein>
<reference evidence="5 6" key="1">
    <citation type="journal article" date="2022" name="Int. J. Syst. Evol. Microbiol.">
        <title>Apilactobacillus apisilvae sp. nov., Nicolia spurrieriana gen. nov. sp. nov., Bombilactobacillus folatiphilus sp. nov. and Bombilactobacillus thymidiniphilus sp. nov., four new lactic acid bacterial isolates from stingless bees Tetragonula carbonaria and Austroplebeia australis.</title>
        <authorList>
            <person name="Oliphant S.A."/>
            <person name="Watson-Haigh N.S."/>
            <person name="Sumby K.M."/>
            <person name="Gardner J."/>
            <person name="Groom S."/>
            <person name="Jiranek V."/>
        </authorList>
    </citation>
    <scope>NUCLEOTIDE SEQUENCE [LARGE SCALE GENOMIC DNA]</scope>
    <source>
        <strain evidence="5 6">SG5_A10</strain>
    </source>
</reference>
<organism evidence="5 6">
    <name type="scientific">Apilactobacillus apisilvae</name>
    <dbReference type="NCBI Taxonomy" id="2923364"/>
    <lineage>
        <taxon>Bacteria</taxon>
        <taxon>Bacillati</taxon>
        <taxon>Bacillota</taxon>
        <taxon>Bacilli</taxon>
        <taxon>Lactobacillales</taxon>
        <taxon>Lactobacillaceae</taxon>
        <taxon>Apilactobacillus</taxon>
    </lineage>
</organism>
<dbReference type="InterPro" id="IPR038200">
    <property type="entry name" value="GW_dom_sf"/>
</dbReference>
<evidence type="ECO:0000313" key="5">
    <source>
        <dbReference type="EMBL" id="UQS84722.1"/>
    </source>
</evidence>
<keyword evidence="2 3" id="KW-0732">Signal</keyword>
<feature type="domain" description="GW" evidence="4">
    <location>
        <begin position="317"/>
        <end position="391"/>
    </location>
</feature>